<protein>
    <submittedName>
        <fullName evidence="1">Uncharacterized protein</fullName>
    </submittedName>
</protein>
<comment type="caution">
    <text evidence="1">The sequence shown here is derived from an EMBL/GenBank/DDBJ whole genome shotgun (WGS) entry which is preliminary data.</text>
</comment>
<sequence>MFDEDETLSFIFDEYVNVETPKMMKNPYLIARCTNPTSFKLDRTSGYILHLQKQEFLNSTLTNLSLSNFWIDKQSPNSRFLVIINDKTQDLRNIFTTFWNLKIHKVMVLTQRQDRNQTSVQIHTSNPFYKENLCGSYANIIDSQDFTVLTSPQYAPGITNIEQLIESHLPILAHSAIKSTVFEHEENLNTLYSKIKNQMLYRDLEHNELAKELNSNNYAFFTVELDFKFLQNEIGGNIHVNCIDVNVIIGDLRSSFVLASGHFFTKTLNSFIRAMDESEEDFVPLITFISTQAVDGSENTNTDDKSRGTQNENAAIAEFEIQEPAAVSFSDLLAFPGPSGVSTVKKHQYNRKQHSEIFTSTPMKAVLDEKEEKKIQF</sequence>
<proteinExistence type="predicted"/>
<name>A0AAN7NXM9_9COLE</name>
<organism evidence="1 2">
    <name type="scientific">Aquatica leii</name>
    <dbReference type="NCBI Taxonomy" id="1421715"/>
    <lineage>
        <taxon>Eukaryota</taxon>
        <taxon>Metazoa</taxon>
        <taxon>Ecdysozoa</taxon>
        <taxon>Arthropoda</taxon>
        <taxon>Hexapoda</taxon>
        <taxon>Insecta</taxon>
        <taxon>Pterygota</taxon>
        <taxon>Neoptera</taxon>
        <taxon>Endopterygota</taxon>
        <taxon>Coleoptera</taxon>
        <taxon>Polyphaga</taxon>
        <taxon>Elateriformia</taxon>
        <taxon>Elateroidea</taxon>
        <taxon>Lampyridae</taxon>
        <taxon>Luciolinae</taxon>
        <taxon>Aquatica</taxon>
    </lineage>
</organism>
<keyword evidence="2" id="KW-1185">Reference proteome</keyword>
<accession>A0AAN7NXM9</accession>
<evidence type="ECO:0000313" key="2">
    <source>
        <dbReference type="Proteomes" id="UP001353858"/>
    </source>
</evidence>
<dbReference type="EMBL" id="JARPUR010000005">
    <property type="protein sequence ID" value="KAK4875260.1"/>
    <property type="molecule type" value="Genomic_DNA"/>
</dbReference>
<dbReference type="Proteomes" id="UP001353858">
    <property type="component" value="Unassembled WGS sequence"/>
</dbReference>
<reference evidence="2" key="1">
    <citation type="submission" date="2023-01" db="EMBL/GenBank/DDBJ databases">
        <title>Key to firefly adult light organ development and bioluminescence: homeobox transcription factors regulate luciferase expression and transportation to peroxisome.</title>
        <authorList>
            <person name="Fu X."/>
        </authorList>
    </citation>
    <scope>NUCLEOTIDE SEQUENCE [LARGE SCALE GENOMIC DNA]</scope>
</reference>
<gene>
    <name evidence="1" type="ORF">RN001_011682</name>
</gene>
<dbReference type="AlphaFoldDB" id="A0AAN7NXM9"/>
<evidence type="ECO:0000313" key="1">
    <source>
        <dbReference type="EMBL" id="KAK4875260.1"/>
    </source>
</evidence>